<evidence type="ECO:0000256" key="6">
    <source>
        <dbReference type="ARBA" id="ARBA00022741"/>
    </source>
</evidence>
<dbReference type="InterPro" id="IPR043519">
    <property type="entry name" value="NT_sf"/>
</dbReference>
<evidence type="ECO:0000313" key="12">
    <source>
        <dbReference type="Proteomes" id="UP000708298"/>
    </source>
</evidence>
<reference evidence="11" key="2">
    <citation type="submission" date="2021-01" db="EMBL/GenBank/DDBJ databases">
        <authorList>
            <person name="Mieszkin S."/>
            <person name="Pouder E."/>
            <person name="Alain K."/>
        </authorList>
    </citation>
    <scope>NUCLEOTIDE SEQUENCE</scope>
    <source>
        <strain evidence="11">HW T2.11</strain>
    </source>
</reference>
<gene>
    <name evidence="11" type="ORF">ASILVAE211_14465</name>
</gene>
<protein>
    <submittedName>
        <fullName evidence="11">Nucleotidyltransferase family protein</fullName>
    </submittedName>
</protein>
<dbReference type="InterPro" id="IPR052038">
    <property type="entry name" value="Type-VII_TA_antitoxin"/>
</dbReference>
<name>A0A963YSS2_9PROT</name>
<comment type="caution">
    <text evidence="11">The sequence shown here is derived from an EMBL/GenBank/DDBJ whole genome shotgun (WGS) entry which is preliminary data.</text>
</comment>
<evidence type="ECO:0000256" key="1">
    <source>
        <dbReference type="ARBA" id="ARBA00001946"/>
    </source>
</evidence>
<feature type="domain" description="Polymerase nucleotidyl transferase" evidence="10">
    <location>
        <begin position="23"/>
        <end position="90"/>
    </location>
</feature>
<keyword evidence="7" id="KW-0067">ATP-binding</keyword>
<dbReference type="Pfam" id="PF01909">
    <property type="entry name" value="NTP_transf_2"/>
    <property type="match status" value="1"/>
</dbReference>
<evidence type="ECO:0000313" key="11">
    <source>
        <dbReference type="EMBL" id="MCB8876394.1"/>
    </source>
</evidence>
<sequence length="96" mass="10307">MKPSTALASQRHAIRALTGRYRVTNPRVFGSVAKGEDKDGSDLDILVDALPDTTLFDLGALQEELQLLLGVPVDVRTPGDLPDSILARVLTEAQPV</sequence>
<keyword evidence="8" id="KW-0460">Magnesium</keyword>
<dbReference type="RefSeq" id="WP_227322051.1">
    <property type="nucleotide sequence ID" value="NZ_JAESVB010000006.1"/>
</dbReference>
<dbReference type="Gene3D" id="3.30.460.10">
    <property type="entry name" value="Beta Polymerase, domain 2"/>
    <property type="match status" value="1"/>
</dbReference>
<evidence type="ECO:0000256" key="3">
    <source>
        <dbReference type="ARBA" id="ARBA00022679"/>
    </source>
</evidence>
<dbReference type="EMBL" id="JAESVB010000006">
    <property type="protein sequence ID" value="MCB8876394.1"/>
    <property type="molecule type" value="Genomic_DNA"/>
</dbReference>
<dbReference type="InterPro" id="IPR002934">
    <property type="entry name" value="Polymerase_NTP_transf_dom"/>
</dbReference>
<proteinExistence type="inferred from homology"/>
<evidence type="ECO:0000256" key="7">
    <source>
        <dbReference type="ARBA" id="ARBA00022840"/>
    </source>
</evidence>
<evidence type="ECO:0000259" key="10">
    <source>
        <dbReference type="Pfam" id="PF01909"/>
    </source>
</evidence>
<keyword evidence="3" id="KW-0808">Transferase</keyword>
<dbReference type="SUPFAM" id="SSF81301">
    <property type="entry name" value="Nucleotidyltransferase"/>
    <property type="match status" value="1"/>
</dbReference>
<dbReference type="GO" id="GO:0046872">
    <property type="term" value="F:metal ion binding"/>
    <property type="evidence" value="ECO:0007669"/>
    <property type="project" value="UniProtKB-KW"/>
</dbReference>
<organism evidence="11 12">
    <name type="scientific">Acidisoma silvae</name>
    <dbReference type="NCBI Taxonomy" id="2802396"/>
    <lineage>
        <taxon>Bacteria</taxon>
        <taxon>Pseudomonadati</taxon>
        <taxon>Pseudomonadota</taxon>
        <taxon>Alphaproteobacteria</taxon>
        <taxon>Acetobacterales</taxon>
        <taxon>Acidocellaceae</taxon>
        <taxon>Acidisoma</taxon>
    </lineage>
</organism>
<dbReference type="AlphaFoldDB" id="A0A963YSS2"/>
<dbReference type="GO" id="GO:0005524">
    <property type="term" value="F:ATP binding"/>
    <property type="evidence" value="ECO:0007669"/>
    <property type="project" value="UniProtKB-KW"/>
</dbReference>
<dbReference type="Proteomes" id="UP000708298">
    <property type="component" value="Unassembled WGS sequence"/>
</dbReference>
<keyword evidence="4" id="KW-0548">Nucleotidyltransferase</keyword>
<keyword evidence="6" id="KW-0547">Nucleotide-binding</keyword>
<reference evidence="11" key="1">
    <citation type="journal article" date="2021" name="Microorganisms">
        <title>Acidisoma silvae sp. nov. and Acidisomacellulosilytica sp. nov., Two Acidophilic Bacteria Isolated from Decaying Wood, Hydrolyzing Cellulose and Producing Poly-3-hydroxybutyrate.</title>
        <authorList>
            <person name="Mieszkin S."/>
            <person name="Pouder E."/>
            <person name="Uroz S."/>
            <person name="Simon-Colin C."/>
            <person name="Alain K."/>
        </authorList>
    </citation>
    <scope>NUCLEOTIDE SEQUENCE</scope>
    <source>
        <strain evidence="11">HW T2.11</strain>
    </source>
</reference>
<evidence type="ECO:0000256" key="5">
    <source>
        <dbReference type="ARBA" id="ARBA00022723"/>
    </source>
</evidence>
<evidence type="ECO:0000256" key="9">
    <source>
        <dbReference type="ARBA" id="ARBA00038276"/>
    </source>
</evidence>
<comment type="similarity">
    <text evidence="9">Belongs to the MntA antitoxin family.</text>
</comment>
<evidence type="ECO:0000256" key="8">
    <source>
        <dbReference type="ARBA" id="ARBA00022842"/>
    </source>
</evidence>
<accession>A0A963YSS2</accession>
<dbReference type="PANTHER" id="PTHR33571:SF12">
    <property type="entry name" value="BSL3053 PROTEIN"/>
    <property type="match status" value="1"/>
</dbReference>
<keyword evidence="12" id="KW-1185">Reference proteome</keyword>
<dbReference type="CDD" id="cd05403">
    <property type="entry name" value="NT_KNTase_like"/>
    <property type="match status" value="1"/>
</dbReference>
<dbReference type="PANTHER" id="PTHR33571">
    <property type="entry name" value="SSL8005 PROTEIN"/>
    <property type="match status" value="1"/>
</dbReference>
<comment type="cofactor">
    <cofactor evidence="1">
        <name>Mg(2+)</name>
        <dbReference type="ChEBI" id="CHEBI:18420"/>
    </cofactor>
</comment>
<evidence type="ECO:0000256" key="2">
    <source>
        <dbReference type="ARBA" id="ARBA00022649"/>
    </source>
</evidence>
<keyword evidence="5" id="KW-0479">Metal-binding</keyword>
<keyword evidence="2" id="KW-1277">Toxin-antitoxin system</keyword>
<dbReference type="GO" id="GO:0016779">
    <property type="term" value="F:nucleotidyltransferase activity"/>
    <property type="evidence" value="ECO:0007669"/>
    <property type="project" value="UniProtKB-KW"/>
</dbReference>
<evidence type="ECO:0000256" key="4">
    <source>
        <dbReference type="ARBA" id="ARBA00022695"/>
    </source>
</evidence>